<accession>A0A8G0PJZ8</accession>
<evidence type="ECO:0000259" key="3">
    <source>
        <dbReference type="Pfam" id="PF26053"/>
    </source>
</evidence>
<keyword evidence="1" id="KW-0732">Signal</keyword>
<feature type="domain" description="Scytalone dehydratase-like protein Arp1 N-terminal" evidence="3">
    <location>
        <begin position="62"/>
        <end position="157"/>
    </location>
</feature>
<dbReference type="EMBL" id="CP075870">
    <property type="protein sequence ID" value="QYT05271.1"/>
    <property type="molecule type" value="Genomic_DNA"/>
</dbReference>
<dbReference type="InterPro" id="IPR036928">
    <property type="entry name" value="AS_sf"/>
</dbReference>
<feature type="signal peptide" evidence="1">
    <location>
        <begin position="1"/>
        <end position="21"/>
    </location>
</feature>
<feature type="chain" id="PRO_5034906082" evidence="1">
    <location>
        <begin position="22"/>
        <end position="636"/>
    </location>
</feature>
<dbReference type="Pfam" id="PF26053">
    <property type="entry name" value="DUF8016"/>
    <property type="match status" value="1"/>
</dbReference>
<dbReference type="Proteomes" id="UP000826661">
    <property type="component" value="Chromosome VII"/>
</dbReference>
<evidence type="ECO:0000256" key="1">
    <source>
        <dbReference type="SAM" id="SignalP"/>
    </source>
</evidence>
<organism evidence="4 5">
    <name type="scientific">Trichoderma simmonsii</name>
    <dbReference type="NCBI Taxonomy" id="1491479"/>
    <lineage>
        <taxon>Eukaryota</taxon>
        <taxon>Fungi</taxon>
        <taxon>Dikarya</taxon>
        <taxon>Ascomycota</taxon>
        <taxon>Pezizomycotina</taxon>
        <taxon>Sordariomycetes</taxon>
        <taxon>Hypocreomycetidae</taxon>
        <taxon>Hypocreales</taxon>
        <taxon>Hypocreaceae</taxon>
        <taxon>Trichoderma</taxon>
    </lineage>
</organism>
<dbReference type="Gene3D" id="3.90.1300.10">
    <property type="entry name" value="Amidase signature (AS) domain"/>
    <property type="match status" value="1"/>
</dbReference>
<proteinExistence type="predicted"/>
<evidence type="ECO:0000313" key="4">
    <source>
        <dbReference type="EMBL" id="QYT05271.1"/>
    </source>
</evidence>
<dbReference type="AlphaFoldDB" id="A0A8G0PJZ8"/>
<feature type="domain" description="Amidase" evidence="2">
    <location>
        <begin position="188"/>
        <end position="382"/>
    </location>
</feature>
<dbReference type="PANTHER" id="PTHR46310:SF7">
    <property type="entry name" value="AMIDASE 1"/>
    <property type="match status" value="1"/>
</dbReference>
<evidence type="ECO:0000313" key="5">
    <source>
        <dbReference type="Proteomes" id="UP000826661"/>
    </source>
</evidence>
<name>A0A8G0PJZ8_9HYPO</name>
<dbReference type="PANTHER" id="PTHR46310">
    <property type="entry name" value="AMIDASE 1"/>
    <property type="match status" value="1"/>
</dbReference>
<protein>
    <submittedName>
        <fullName evidence="4">Amidase domain-containing protein</fullName>
    </submittedName>
</protein>
<dbReference type="InterPro" id="IPR023631">
    <property type="entry name" value="Amidase_dom"/>
</dbReference>
<keyword evidence="5" id="KW-1185">Reference proteome</keyword>
<dbReference type="Pfam" id="PF01425">
    <property type="entry name" value="Amidase"/>
    <property type="match status" value="1"/>
</dbReference>
<evidence type="ECO:0000259" key="2">
    <source>
        <dbReference type="Pfam" id="PF01425"/>
    </source>
</evidence>
<gene>
    <name evidence="4" type="ORF">H0G86_012164</name>
</gene>
<dbReference type="SUPFAM" id="SSF75304">
    <property type="entry name" value="Amidase signature (AS) enzymes"/>
    <property type="match status" value="1"/>
</dbReference>
<sequence>MALLPILLAAIFAIFYRQAMAGGIVSTVVRVGDISYYLHPLNHSGFHLDIPTFDRDTTAEACTILTIDCHFPNAAELKTILDDFRTKDDVWSRDFIGTIIVQTTDIDLKLTENDKDILRSLGANDIHLFYNGAAEVQLPQGPYFLHHRQLYQAYRLYPDTADAFMVATVPDDGDGFRSLDASAYGEQFPSALTVAVPSRLYYTKSCEKPYAGLRIAIKDIIDLKGLKTGASSRAYTELYPPKTESAETVKRLIDLGFVIVGKLKTTQFADSEWPTSDWVDYHGPWNPRGDGYLTPSGSSAGSASAVSTYKWLDMSLGTDTLGSIRSPSAAQGIFGMRPTLGAANTTGLVPYSSNWDTIGGFARTATEFKTLAQALYGSTETQGKIYEKPTKLIYLTDYWPVNHEESQMVMESFIVRVEKFLGVNRTNINLADTWKRTHPEGADESISRYFHHAFDWSANRDQWTGLLNPFIEEYTDRMGKPPILNPQVRFKVEYTPTVTEKQKAEGERLLKTYHDWFYEHIMPPTKDGYSSSIIVLPWTNGEPNYRDTYKKGPQEFTGQGFFFYNVGPYAQCPELIFPVGSTPYNSKFTQREEQLPAAIGFIAAKGSDIMLADFVSKLFEDSYAIIESDQEQAPLI</sequence>
<dbReference type="InterPro" id="IPR058329">
    <property type="entry name" value="Arp1_N"/>
</dbReference>
<reference evidence="4 5" key="1">
    <citation type="journal article" date="2021" name="BMC Genomics">
        <title>Telomere-to-telomere genome assembly of asparaginase-producing Trichoderma simmonsii.</title>
        <authorList>
            <person name="Chung D."/>
            <person name="Kwon Y.M."/>
            <person name="Yang Y."/>
        </authorList>
    </citation>
    <scope>NUCLEOTIDE SEQUENCE [LARGE SCALE GENOMIC DNA]</scope>
    <source>
        <strain evidence="4 5">GH-Sj1</strain>
    </source>
</reference>